<dbReference type="PANTHER" id="PTHR43162">
    <property type="match status" value="1"/>
</dbReference>
<accession>A0A3A5L3F9</accession>
<dbReference type="Gene3D" id="3.40.50.720">
    <property type="entry name" value="NAD(P)-binding Rossmann-like Domain"/>
    <property type="match status" value="1"/>
</dbReference>
<feature type="domain" description="NAD(P)-binding" evidence="1">
    <location>
        <begin position="14"/>
        <end position="131"/>
    </location>
</feature>
<dbReference type="InterPro" id="IPR051604">
    <property type="entry name" value="Ergot_Alk_Oxidoreductase"/>
</dbReference>
<evidence type="ECO:0000313" key="3">
    <source>
        <dbReference type="Proteomes" id="UP000272706"/>
    </source>
</evidence>
<dbReference type="SUPFAM" id="SSF51735">
    <property type="entry name" value="NAD(P)-binding Rossmann-fold domains"/>
    <property type="match status" value="1"/>
</dbReference>
<dbReference type="InterPro" id="IPR016040">
    <property type="entry name" value="NAD(P)-bd_dom"/>
</dbReference>
<dbReference type="Gene3D" id="3.90.25.10">
    <property type="entry name" value="UDP-galactose 4-epimerase, domain 1"/>
    <property type="match status" value="1"/>
</dbReference>
<sequence length="278" mass="29537">MTTDTAKHPTLILGGTGKIGRRLAERLTARGLPVRIGSRSGAPSFDWEDSATWAPAMQGVGAVYISYYPDLSVPGAAEAVGAFANLAVQNGITRLVLLSGRGETEAQRAEQILKASGADWTILRCAWFAQNFSESFLLGPLLEGEVALPVGNVGEPFVDADDIADAAEVALTQQGHVGQLYELTGPRLLSFADAIAEIGRAAGRNIRFKQISHAEFAAAIAAHELPAEFAWLLNELFTEVLDGRNEALADGVQRVLGRAPKDFSAYTTETAASGIWSN</sequence>
<proteinExistence type="predicted"/>
<evidence type="ECO:0000313" key="2">
    <source>
        <dbReference type="EMBL" id="RJT41055.1"/>
    </source>
</evidence>
<organism evidence="2 3">
    <name type="scientific">Mesorhizobium waimense</name>
    <dbReference type="NCBI Taxonomy" id="1300307"/>
    <lineage>
        <taxon>Bacteria</taxon>
        <taxon>Pseudomonadati</taxon>
        <taxon>Pseudomonadota</taxon>
        <taxon>Alphaproteobacteria</taxon>
        <taxon>Hyphomicrobiales</taxon>
        <taxon>Phyllobacteriaceae</taxon>
        <taxon>Mesorhizobium</taxon>
    </lineage>
</organism>
<gene>
    <name evidence="2" type="ORF">D3227_08065</name>
</gene>
<dbReference type="OrthoDB" id="109735at2"/>
<dbReference type="PANTHER" id="PTHR43162:SF1">
    <property type="entry name" value="PRESTALK A DIFFERENTIATION PROTEIN A"/>
    <property type="match status" value="1"/>
</dbReference>
<comment type="caution">
    <text evidence="2">The sequence shown here is derived from an EMBL/GenBank/DDBJ whole genome shotgun (WGS) entry which is preliminary data.</text>
</comment>
<keyword evidence="3" id="KW-1185">Reference proteome</keyword>
<evidence type="ECO:0000259" key="1">
    <source>
        <dbReference type="Pfam" id="PF13460"/>
    </source>
</evidence>
<dbReference type="Proteomes" id="UP000272706">
    <property type="component" value="Unassembled WGS sequence"/>
</dbReference>
<reference evidence="2 3" key="1">
    <citation type="submission" date="2018-09" db="EMBL/GenBank/DDBJ databases">
        <title>Mesorhizobium carmichaelinearum sp. nov. isolated from Carmichaelinea spp. root nodules in New Zealand.</title>
        <authorList>
            <person name="De Meyer S.E."/>
        </authorList>
    </citation>
    <scope>NUCLEOTIDE SEQUENCE [LARGE SCALE GENOMIC DNA]</scope>
    <source>
        <strain evidence="2 3">ICMP19557</strain>
    </source>
</reference>
<dbReference type="Pfam" id="PF13460">
    <property type="entry name" value="NAD_binding_10"/>
    <property type="match status" value="1"/>
</dbReference>
<dbReference type="EMBL" id="QZWZ01000004">
    <property type="protein sequence ID" value="RJT41055.1"/>
    <property type="molecule type" value="Genomic_DNA"/>
</dbReference>
<dbReference type="InterPro" id="IPR036291">
    <property type="entry name" value="NAD(P)-bd_dom_sf"/>
</dbReference>
<dbReference type="RefSeq" id="WP_120013567.1">
    <property type="nucleotide sequence ID" value="NZ_QZWZ01000004.1"/>
</dbReference>
<dbReference type="AlphaFoldDB" id="A0A3A5L3F9"/>
<name>A0A3A5L3F9_9HYPH</name>
<protein>
    <submittedName>
        <fullName evidence="2">NmrA family transcriptional regulator</fullName>
    </submittedName>
</protein>